<feature type="compositionally biased region" description="Polar residues" evidence="1">
    <location>
        <begin position="219"/>
        <end position="253"/>
    </location>
</feature>
<feature type="region of interest" description="Disordered" evidence="1">
    <location>
        <begin position="219"/>
        <end position="258"/>
    </location>
</feature>
<evidence type="ECO:0000256" key="1">
    <source>
        <dbReference type="SAM" id="MobiDB-lite"/>
    </source>
</evidence>
<keyword evidence="2" id="KW-1133">Transmembrane helix</keyword>
<reference evidence="3" key="1">
    <citation type="submission" date="2022-08" db="EMBL/GenBank/DDBJ databases">
        <title>Novel sulfate-reducing endosymbionts in the free-living metamonad Anaeramoeba.</title>
        <authorList>
            <person name="Jerlstrom-Hultqvist J."/>
            <person name="Cepicka I."/>
            <person name="Gallot-Lavallee L."/>
            <person name="Salas-Leiva D."/>
            <person name="Curtis B.A."/>
            <person name="Zahonova K."/>
            <person name="Pipaliya S."/>
            <person name="Dacks J."/>
            <person name="Roger A.J."/>
        </authorList>
    </citation>
    <scope>NUCLEOTIDE SEQUENCE</scope>
    <source>
        <strain evidence="3">Schooner1</strain>
    </source>
</reference>
<keyword evidence="4" id="KW-1185">Reference proteome</keyword>
<organism evidence="3 4">
    <name type="scientific">Anaeramoeba flamelloides</name>
    <dbReference type="NCBI Taxonomy" id="1746091"/>
    <lineage>
        <taxon>Eukaryota</taxon>
        <taxon>Metamonada</taxon>
        <taxon>Anaeramoebidae</taxon>
        <taxon>Anaeramoeba</taxon>
    </lineage>
</organism>
<evidence type="ECO:0000256" key="2">
    <source>
        <dbReference type="SAM" id="Phobius"/>
    </source>
</evidence>
<dbReference type="InterPro" id="IPR029062">
    <property type="entry name" value="Class_I_gatase-like"/>
</dbReference>
<dbReference type="Proteomes" id="UP001150062">
    <property type="component" value="Unassembled WGS sequence"/>
</dbReference>
<dbReference type="EMBL" id="JAOAOG010000026">
    <property type="protein sequence ID" value="KAJ6254202.1"/>
    <property type="molecule type" value="Genomic_DNA"/>
</dbReference>
<feature type="transmembrane region" description="Helical" evidence="2">
    <location>
        <begin position="418"/>
        <end position="440"/>
    </location>
</feature>
<feature type="transmembrane region" description="Helical" evidence="2">
    <location>
        <begin position="366"/>
        <end position="385"/>
    </location>
</feature>
<accession>A0ABQ8ZBY2</accession>
<proteinExistence type="predicted"/>
<protein>
    <submittedName>
        <fullName evidence="3">Adenylate cyclase type 1</fullName>
    </submittedName>
</protein>
<dbReference type="SUPFAM" id="SSF52317">
    <property type="entry name" value="Class I glutamine amidotransferase-like"/>
    <property type="match status" value="1"/>
</dbReference>
<keyword evidence="2" id="KW-0472">Membrane</keyword>
<name>A0ABQ8ZBY2_9EUKA</name>
<evidence type="ECO:0000313" key="3">
    <source>
        <dbReference type="EMBL" id="KAJ6254202.1"/>
    </source>
</evidence>
<sequence length="466" mass="52270">MYGFNYGIIAGDGNKENHKDLIQSFKSQGLNYVEIIDTTNRTPLMHELKQYDALFCYSWCEGFYDGEEMGDLLYQYSKLGKGLVMLSSLFIHVNSRNQIKGKIVEEQLGPFENGTNSLNSHLTLGEIVMKDHPIVKDVKSFDGGSESAHGKLSLSSEAYLIAKWSNGQPLISYLEKENFGKVVGLNFWPISNRINFQNWWDESTDGALIMTNSLSDFEPFSSNSESDQLNMIGQNNTSSEEDTNPLNKSSGSDTGDVEKENKKKCCFIRTCSEIKLSGASIFGFFGIALGSFFIALHTFCDQKYSPWLMVMPSIICCISVIIGVVKKVRFEVYTFTLISIFFIASTITWNNGFWNNYSFKITSGNIGFAVFMILILFFSTLLLLPTLFYNQLLFGIVASLNTAIFFLIFRIFSQTHPILVGNMLILTAILSLYFSIGLAVNNLKGGEVFKLGKPIMSCSKCKKEDD</sequence>
<feature type="transmembrane region" description="Helical" evidence="2">
    <location>
        <begin position="392"/>
        <end position="412"/>
    </location>
</feature>
<feature type="transmembrane region" description="Helical" evidence="2">
    <location>
        <begin position="279"/>
        <end position="299"/>
    </location>
</feature>
<gene>
    <name evidence="3" type="ORF">M0813_12760</name>
</gene>
<feature type="transmembrane region" description="Helical" evidence="2">
    <location>
        <begin position="305"/>
        <end position="325"/>
    </location>
</feature>
<feature type="transmembrane region" description="Helical" evidence="2">
    <location>
        <begin position="332"/>
        <end position="354"/>
    </location>
</feature>
<evidence type="ECO:0000313" key="4">
    <source>
        <dbReference type="Proteomes" id="UP001150062"/>
    </source>
</evidence>
<keyword evidence="2" id="KW-0812">Transmembrane</keyword>
<comment type="caution">
    <text evidence="3">The sequence shown here is derived from an EMBL/GenBank/DDBJ whole genome shotgun (WGS) entry which is preliminary data.</text>
</comment>